<feature type="non-terminal residue" evidence="3">
    <location>
        <position position="112"/>
    </location>
</feature>
<dbReference type="Pfam" id="PF01364">
    <property type="entry name" value="Peptidase_C25"/>
    <property type="match status" value="1"/>
</dbReference>
<protein>
    <recommendedName>
        <fullName evidence="2">Gingipain domain-containing protein</fullName>
    </recommendedName>
</protein>
<dbReference type="SUPFAM" id="SSF52129">
    <property type="entry name" value="Caspase-like"/>
    <property type="match status" value="1"/>
</dbReference>
<reference evidence="3" key="1">
    <citation type="journal article" date="2014" name="Front. Microbiol.">
        <title>High frequency of phylogenetically diverse reductive dehalogenase-homologous genes in deep subseafloor sedimentary metagenomes.</title>
        <authorList>
            <person name="Kawai M."/>
            <person name="Futagami T."/>
            <person name="Toyoda A."/>
            <person name="Takaki Y."/>
            <person name="Nishi S."/>
            <person name="Hori S."/>
            <person name="Arai W."/>
            <person name="Tsubouchi T."/>
            <person name="Morono Y."/>
            <person name="Uchiyama I."/>
            <person name="Ito T."/>
            <person name="Fujiyama A."/>
            <person name="Inagaki F."/>
            <person name="Takami H."/>
        </authorList>
    </citation>
    <scope>NUCLEOTIDE SEQUENCE</scope>
    <source>
        <strain evidence="3">Expedition CK06-06</strain>
    </source>
</reference>
<organism evidence="3">
    <name type="scientific">marine sediment metagenome</name>
    <dbReference type="NCBI Taxonomy" id="412755"/>
    <lineage>
        <taxon>unclassified sequences</taxon>
        <taxon>metagenomes</taxon>
        <taxon>ecological metagenomes</taxon>
    </lineage>
</organism>
<comment type="caution">
    <text evidence="3">The sequence shown here is derived from an EMBL/GenBank/DDBJ whole genome shotgun (WGS) entry which is preliminary data.</text>
</comment>
<name>X1H9A0_9ZZZZ</name>
<feature type="non-terminal residue" evidence="3">
    <location>
        <position position="1"/>
    </location>
</feature>
<dbReference type="InterPro" id="IPR029030">
    <property type="entry name" value="Caspase-like_dom_sf"/>
</dbReference>
<proteinExistence type="predicted"/>
<evidence type="ECO:0000259" key="2">
    <source>
        <dbReference type="Pfam" id="PF01364"/>
    </source>
</evidence>
<dbReference type="AlphaFoldDB" id="X1H9A0"/>
<evidence type="ECO:0000256" key="1">
    <source>
        <dbReference type="ARBA" id="ARBA00022729"/>
    </source>
</evidence>
<evidence type="ECO:0000313" key="3">
    <source>
        <dbReference type="EMBL" id="GAH41898.1"/>
    </source>
</evidence>
<feature type="domain" description="Gingipain" evidence="2">
    <location>
        <begin position="1"/>
        <end position="110"/>
    </location>
</feature>
<keyword evidence="1" id="KW-0732">Signal</keyword>
<gene>
    <name evidence="3" type="ORF">S03H2_26360</name>
</gene>
<sequence length="112" mass="12415">FKEWKRMKGIETKMVPISSIGNSEPNIKAFIQDEYNVGDLVWVYLVGDGNEIVPATGTVGWAAGGDADPVYAYTAGSDYYPDIFISRFSSRSGNAINIDKQVNRSIEYEKIP</sequence>
<accession>X1H9A0</accession>
<dbReference type="InterPro" id="IPR029031">
    <property type="entry name" value="Gingipain_N_sf"/>
</dbReference>
<dbReference type="Gene3D" id="3.40.50.10390">
    <property type="entry name" value="Gingipain r, domain 1"/>
    <property type="match status" value="1"/>
</dbReference>
<dbReference type="GO" id="GO:0008234">
    <property type="term" value="F:cysteine-type peptidase activity"/>
    <property type="evidence" value="ECO:0007669"/>
    <property type="project" value="InterPro"/>
</dbReference>
<dbReference type="InterPro" id="IPR001769">
    <property type="entry name" value="Gingipain"/>
</dbReference>
<dbReference type="GO" id="GO:0006508">
    <property type="term" value="P:proteolysis"/>
    <property type="evidence" value="ECO:0007669"/>
    <property type="project" value="InterPro"/>
</dbReference>
<dbReference type="EMBL" id="BARU01015255">
    <property type="protein sequence ID" value="GAH41898.1"/>
    <property type="molecule type" value="Genomic_DNA"/>
</dbReference>